<evidence type="ECO:0000256" key="1">
    <source>
        <dbReference type="SAM" id="MobiDB-lite"/>
    </source>
</evidence>
<dbReference type="AlphaFoldDB" id="A0A822E4R3"/>
<reference evidence="2" key="1">
    <citation type="submission" date="2021-02" db="EMBL/GenBank/DDBJ databases">
        <authorList>
            <person name="Nowell W R."/>
        </authorList>
    </citation>
    <scope>NUCLEOTIDE SEQUENCE</scope>
</reference>
<evidence type="ECO:0000313" key="3">
    <source>
        <dbReference type="EMBL" id="CAF5105751.1"/>
    </source>
</evidence>
<protein>
    <submittedName>
        <fullName evidence="2">Uncharacterized protein</fullName>
    </submittedName>
</protein>
<feature type="region of interest" description="Disordered" evidence="1">
    <location>
        <begin position="1"/>
        <end position="72"/>
    </location>
</feature>
<evidence type="ECO:0000313" key="4">
    <source>
        <dbReference type="Proteomes" id="UP000663848"/>
    </source>
</evidence>
<gene>
    <name evidence="2" type="ORF">QYT958_LOCUS44156</name>
    <name evidence="3" type="ORF">QYT958_LOCUS45092</name>
</gene>
<dbReference type="EMBL" id="CAJOBR010073177">
    <property type="protein sequence ID" value="CAF5105751.1"/>
    <property type="molecule type" value="Genomic_DNA"/>
</dbReference>
<organism evidence="2 4">
    <name type="scientific">Rotaria socialis</name>
    <dbReference type="NCBI Taxonomy" id="392032"/>
    <lineage>
        <taxon>Eukaryota</taxon>
        <taxon>Metazoa</taxon>
        <taxon>Spiralia</taxon>
        <taxon>Gnathifera</taxon>
        <taxon>Rotifera</taxon>
        <taxon>Eurotatoria</taxon>
        <taxon>Bdelloidea</taxon>
        <taxon>Philodinida</taxon>
        <taxon>Philodinidae</taxon>
        <taxon>Rotaria</taxon>
    </lineage>
</organism>
<name>A0A822E4R3_9BILA</name>
<feature type="compositionally biased region" description="Polar residues" evidence="1">
    <location>
        <begin position="12"/>
        <end position="33"/>
    </location>
</feature>
<sequence>MLSNNDREAFLYNSSQNELNTMHTNTPSFNAPLSKQKTSKKSSMKKGISEPNLTKTSRNRSPFSPRALLDRF</sequence>
<proteinExistence type="predicted"/>
<accession>A0A822E4R3</accession>
<comment type="caution">
    <text evidence="2">The sequence shown here is derived from an EMBL/GenBank/DDBJ whole genome shotgun (WGS) entry which is preliminary data.</text>
</comment>
<feature type="compositionally biased region" description="Polar residues" evidence="1">
    <location>
        <begin position="51"/>
        <end position="62"/>
    </location>
</feature>
<evidence type="ECO:0000313" key="2">
    <source>
        <dbReference type="EMBL" id="CAF5086724.1"/>
    </source>
</evidence>
<feature type="non-terminal residue" evidence="2">
    <location>
        <position position="72"/>
    </location>
</feature>
<dbReference type="Proteomes" id="UP000663848">
    <property type="component" value="Unassembled WGS sequence"/>
</dbReference>
<dbReference type="EMBL" id="CAJOBR010066798">
    <property type="protein sequence ID" value="CAF5086724.1"/>
    <property type="molecule type" value="Genomic_DNA"/>
</dbReference>